<dbReference type="SUPFAM" id="SSF52980">
    <property type="entry name" value="Restriction endonuclease-like"/>
    <property type="match status" value="1"/>
</dbReference>
<dbReference type="InterPro" id="IPR047216">
    <property type="entry name" value="Endonuclease_DUF559_bact"/>
</dbReference>
<dbReference type="EMBL" id="PFNJ01000078">
    <property type="protein sequence ID" value="PIZ42243.1"/>
    <property type="molecule type" value="Genomic_DNA"/>
</dbReference>
<evidence type="ECO:0000259" key="1">
    <source>
        <dbReference type="Pfam" id="PF04480"/>
    </source>
</evidence>
<dbReference type="InterPro" id="IPR007569">
    <property type="entry name" value="DUF559"/>
</dbReference>
<comment type="caution">
    <text evidence="2">The sequence shown here is derived from an EMBL/GenBank/DDBJ whole genome shotgun (WGS) entry which is preliminary data.</text>
</comment>
<proteinExistence type="predicted"/>
<organism evidence="2 3">
    <name type="scientific">candidate division WWE3 bacterium CG_4_10_14_0_2_um_filter_42_8</name>
    <dbReference type="NCBI Taxonomy" id="1975074"/>
    <lineage>
        <taxon>Bacteria</taxon>
        <taxon>Katanobacteria</taxon>
    </lineage>
</organism>
<name>A0A2M7TB06_UNCKA</name>
<dbReference type="GO" id="GO:0032259">
    <property type="term" value="P:methylation"/>
    <property type="evidence" value="ECO:0007669"/>
    <property type="project" value="UniProtKB-KW"/>
</dbReference>
<gene>
    <name evidence="2" type="ORF">COY34_03175</name>
</gene>
<protein>
    <submittedName>
        <fullName evidence="2">DNA (Cytosine-5-)-methyltransferase</fullName>
    </submittedName>
</protein>
<accession>A0A2M7TB06</accession>
<feature type="domain" description="DUF559" evidence="1">
    <location>
        <begin position="2"/>
        <end position="106"/>
    </location>
</feature>
<sequence>MLAKSLRKNQTDSESYLWKYLRNRQFKGLKFRRQFPIGCYILDFFCVEKRIAIELDGGQHSKNEALRKDKAREEFLQRCNIKIIRFWDNDILKNIGGVLQKLEEEIPKNIS</sequence>
<evidence type="ECO:0000313" key="2">
    <source>
        <dbReference type="EMBL" id="PIZ42243.1"/>
    </source>
</evidence>
<dbReference type="PANTHER" id="PTHR38590">
    <property type="entry name" value="BLL0828 PROTEIN"/>
    <property type="match status" value="1"/>
</dbReference>
<reference evidence="3" key="1">
    <citation type="submission" date="2017-09" db="EMBL/GenBank/DDBJ databases">
        <title>Depth-based differentiation of microbial function through sediment-hosted aquifers and enrichment of novel symbionts in the deep terrestrial subsurface.</title>
        <authorList>
            <person name="Probst A.J."/>
            <person name="Ladd B."/>
            <person name="Jarett J.K."/>
            <person name="Geller-Mcgrath D.E."/>
            <person name="Sieber C.M.K."/>
            <person name="Emerson J.B."/>
            <person name="Anantharaman K."/>
            <person name="Thomas B.C."/>
            <person name="Malmstrom R."/>
            <person name="Stieglmeier M."/>
            <person name="Klingl A."/>
            <person name="Woyke T."/>
            <person name="Ryan C.M."/>
            <person name="Banfield J.F."/>
        </authorList>
    </citation>
    <scope>NUCLEOTIDE SEQUENCE [LARGE SCALE GENOMIC DNA]</scope>
</reference>
<dbReference type="CDD" id="cd01038">
    <property type="entry name" value="Endonuclease_DUF559"/>
    <property type="match status" value="1"/>
</dbReference>
<dbReference type="Pfam" id="PF04480">
    <property type="entry name" value="DUF559"/>
    <property type="match status" value="1"/>
</dbReference>
<keyword evidence="2" id="KW-0489">Methyltransferase</keyword>
<dbReference type="Gene3D" id="3.40.960.10">
    <property type="entry name" value="VSR Endonuclease"/>
    <property type="match status" value="1"/>
</dbReference>
<keyword evidence="2" id="KW-0808">Transferase</keyword>
<dbReference type="InterPro" id="IPR011335">
    <property type="entry name" value="Restrct_endonuc-II-like"/>
</dbReference>
<evidence type="ECO:0000313" key="3">
    <source>
        <dbReference type="Proteomes" id="UP000230970"/>
    </source>
</evidence>
<dbReference type="AlphaFoldDB" id="A0A2M7TB06"/>
<dbReference type="Proteomes" id="UP000230970">
    <property type="component" value="Unassembled WGS sequence"/>
</dbReference>
<dbReference type="GO" id="GO:0008168">
    <property type="term" value="F:methyltransferase activity"/>
    <property type="evidence" value="ECO:0007669"/>
    <property type="project" value="UniProtKB-KW"/>
</dbReference>
<dbReference type="PANTHER" id="PTHR38590:SF1">
    <property type="entry name" value="BLL0828 PROTEIN"/>
    <property type="match status" value="1"/>
</dbReference>